<reference evidence="1 2" key="1">
    <citation type="submission" date="2021-11" db="EMBL/GenBank/DDBJ databases">
        <authorList>
            <person name="Islam A."/>
            <person name="Islam S."/>
            <person name="Flora M.S."/>
            <person name="Rahman M."/>
            <person name="Ziaur R.M."/>
            <person name="Epstein J.H."/>
            <person name="Hassan M."/>
            <person name="Klassen M."/>
            <person name="Woodard K."/>
            <person name="Webb A."/>
            <person name="Webby R.J."/>
            <person name="El Zowalaty M.E."/>
        </authorList>
    </citation>
    <scope>NUCLEOTIDE SEQUENCE [LARGE SCALE GENOMIC DNA]</scope>
    <source>
        <strain evidence="1">Pbs1</strain>
    </source>
</reference>
<evidence type="ECO:0000313" key="1">
    <source>
        <dbReference type="EMBL" id="CAH0516952.1"/>
    </source>
</evidence>
<protein>
    <submittedName>
        <fullName evidence="1">Uncharacterized protein</fullName>
    </submittedName>
</protein>
<proteinExistence type="predicted"/>
<sequence length="116" mass="13199">MQQHHSDSSSLGEGPLQLQALYIDTRMLILLWPCVRFLRLYYSRFDSDAIVNFDLLHTVGIDIAGCVEELQNSTGSLRDCFMIMNSMVHCLTKVAPKHMRDYAPPASADIRKKDLL</sequence>
<keyword evidence="2" id="KW-1185">Reference proteome</keyword>
<dbReference type="Proteomes" id="UP001158986">
    <property type="component" value="Unassembled WGS sequence"/>
</dbReference>
<name>A0ABN8CVH5_9STRA</name>
<accession>A0ABN8CVH5</accession>
<evidence type="ECO:0000313" key="2">
    <source>
        <dbReference type="Proteomes" id="UP001158986"/>
    </source>
</evidence>
<gene>
    <name evidence="1" type="ORF">PBS001_LOCUS3587</name>
</gene>
<organism evidence="1 2">
    <name type="scientific">Peronospora belbahrii</name>
    <dbReference type="NCBI Taxonomy" id="622444"/>
    <lineage>
        <taxon>Eukaryota</taxon>
        <taxon>Sar</taxon>
        <taxon>Stramenopiles</taxon>
        <taxon>Oomycota</taxon>
        <taxon>Peronosporomycetes</taxon>
        <taxon>Peronosporales</taxon>
        <taxon>Peronosporaceae</taxon>
        <taxon>Peronospora</taxon>
    </lineage>
</organism>
<dbReference type="EMBL" id="CAKLCB010000218">
    <property type="protein sequence ID" value="CAH0516952.1"/>
    <property type="molecule type" value="Genomic_DNA"/>
</dbReference>
<comment type="caution">
    <text evidence="1">The sequence shown here is derived from an EMBL/GenBank/DDBJ whole genome shotgun (WGS) entry which is preliminary data.</text>
</comment>